<accession>A0ABR3AUS2</accession>
<organism evidence="1 2">
    <name type="scientific">Phycomyces blakesleeanus</name>
    <dbReference type="NCBI Taxonomy" id="4837"/>
    <lineage>
        <taxon>Eukaryota</taxon>
        <taxon>Fungi</taxon>
        <taxon>Fungi incertae sedis</taxon>
        <taxon>Mucoromycota</taxon>
        <taxon>Mucoromycotina</taxon>
        <taxon>Mucoromycetes</taxon>
        <taxon>Mucorales</taxon>
        <taxon>Phycomycetaceae</taxon>
        <taxon>Phycomyces</taxon>
    </lineage>
</organism>
<evidence type="ECO:0000313" key="1">
    <source>
        <dbReference type="EMBL" id="KAL0082869.1"/>
    </source>
</evidence>
<dbReference type="Proteomes" id="UP001448207">
    <property type="component" value="Unassembled WGS sequence"/>
</dbReference>
<dbReference type="PANTHER" id="PTHR39214">
    <property type="entry name" value="MICROBODY (PEROXISOME) BIOGENESIS PROTEIN PEROXIN 8 (EUROFUNG)"/>
    <property type="match status" value="1"/>
</dbReference>
<evidence type="ECO:0000313" key="2">
    <source>
        <dbReference type="Proteomes" id="UP001448207"/>
    </source>
</evidence>
<evidence type="ECO:0008006" key="3">
    <source>
        <dbReference type="Google" id="ProtNLM"/>
    </source>
</evidence>
<proteinExistence type="predicted"/>
<sequence>MATEQSDINALAQTLSASYTALMQYKTLGQDEILNHLSQLSKHSQHLPLPWFTPSFISICFSLRDQFISQSSVPEWGGLESIYSLWSVWVRRLSGAPSAIPAAESDLVRVLESMHSLLTSQNKPPPTVQKEAWIGLVGLAGRAPSVYNDVRILDDMSDVIEHQNADTDMAESIEAGVAHALAETTALNAFEIGSCERLVEVYIQLVSRIPDHRLRPVINVFEHSVDKRSKETPVTKAVADLGNLIALTKTVVEPREEPLKVKMTRVAVLVGVVRMLQFNQGAKTSKVADFQKQVEILFVNAFDNVVTETVSKEEVYSFDKHQDVIALFAGQCLPTLSVKLIQGMNLKAILSCIESFLITSKYSWEDGKIIENISNEPKDAELLNKIIQDPLHKDIGRISRAAAKVIQAILTVGDPICIECVESLLDRLTGFSYRIFVDWDRFVVRYGTDDMNKDLNTSIWSFFKTLLFATTVIFKAVAVDYPNGEGLVLVSGAAQNAINLYANLHFITEHLGTNTGFQAYQDTLTNAVSYLTHEDNVCKLNYVLKNAYKDYAPSQYVIDTTHPVQLLSTTHISRLLFYTNLIEQVMTYIEDQILEDVILPVIYPVLKWKSIQSKDLYESVHAAILSLLTAKKPVSREVAGVYANILISSFPERINLQQLTFGYSTMTQALCDMDDAIAWLTVGHLLDKIDGLTEESQCVERSQYITVLIELMKPLSLGPFYAVYLNKLRTLVLNLETPGMQKATLKLLFETVSGTGISDMRRVETVGWFLDLKNQVGI</sequence>
<reference evidence="1 2" key="1">
    <citation type="submission" date="2024-04" db="EMBL/GenBank/DDBJ databases">
        <title>Symmetric and asymmetric DNA N6-adenine methylation regulates different biological responses in Mucorales.</title>
        <authorList>
            <consortium name="Lawrence Berkeley National Laboratory"/>
            <person name="Lax C."/>
            <person name="Mondo S.J."/>
            <person name="Osorio-Concepcion M."/>
            <person name="Muszewska A."/>
            <person name="Corrochano-Luque M."/>
            <person name="Gutierrez G."/>
            <person name="Riley R."/>
            <person name="Lipzen A."/>
            <person name="Guo J."/>
            <person name="Hundley H."/>
            <person name="Amirebrahimi M."/>
            <person name="Ng V."/>
            <person name="Lorenzo-Gutierrez D."/>
            <person name="Binder U."/>
            <person name="Yang J."/>
            <person name="Song Y."/>
            <person name="Canovas D."/>
            <person name="Navarro E."/>
            <person name="Freitag M."/>
            <person name="Gabaldon T."/>
            <person name="Grigoriev I.V."/>
            <person name="Corrochano L.M."/>
            <person name="Nicolas F.E."/>
            <person name="Garre V."/>
        </authorList>
    </citation>
    <scope>NUCLEOTIDE SEQUENCE [LARGE SCALE GENOMIC DNA]</scope>
    <source>
        <strain evidence="1 2">L51</strain>
    </source>
</reference>
<keyword evidence="2" id="KW-1185">Reference proteome</keyword>
<gene>
    <name evidence="1" type="ORF">J3Q64DRAFT_1750464</name>
</gene>
<name>A0ABR3AUS2_PHYBL</name>
<protein>
    <recommendedName>
        <fullName evidence="3">Exportin-1/Importin-beta-like domain-containing protein</fullName>
    </recommendedName>
</protein>
<dbReference type="EMBL" id="JBCLYO010000014">
    <property type="protein sequence ID" value="KAL0082869.1"/>
    <property type="molecule type" value="Genomic_DNA"/>
</dbReference>
<dbReference type="PANTHER" id="PTHR39214:SF1">
    <property type="entry name" value="MICROBODY (PEROXISOME) BIOGENESIS PROTEIN PEROXIN 8 (EUROFUNG)"/>
    <property type="match status" value="1"/>
</dbReference>
<dbReference type="InterPro" id="IPR055334">
    <property type="entry name" value="PEX8-like"/>
</dbReference>
<comment type="caution">
    <text evidence="1">The sequence shown here is derived from an EMBL/GenBank/DDBJ whole genome shotgun (WGS) entry which is preliminary data.</text>
</comment>